<name>A0ABV9FF54_9BACL</name>
<organism evidence="1 2">
    <name type="scientific">Cohnella hongkongensis</name>
    <dbReference type="NCBI Taxonomy" id="178337"/>
    <lineage>
        <taxon>Bacteria</taxon>
        <taxon>Bacillati</taxon>
        <taxon>Bacillota</taxon>
        <taxon>Bacilli</taxon>
        <taxon>Bacillales</taxon>
        <taxon>Paenibacillaceae</taxon>
        <taxon>Cohnella</taxon>
    </lineage>
</organism>
<comment type="caution">
    <text evidence="1">The sequence shown here is derived from an EMBL/GenBank/DDBJ whole genome shotgun (WGS) entry which is preliminary data.</text>
</comment>
<proteinExistence type="predicted"/>
<keyword evidence="2" id="KW-1185">Reference proteome</keyword>
<dbReference type="InterPro" id="IPR035924">
    <property type="entry name" value="FlaG-like_sf"/>
</dbReference>
<sequence length="128" mass="14354">MSGITGLGGVPKLEAPKIEMSVEQRNFLRGDLSLKQAAQNGDKNVFDINSLKEEDQKKLDEELKKLNESLASSGKMLKFKYNEEAKTTYVEVIDAESQKVVASMPPEFLIDLSIKMKELIGMFIDKKL</sequence>
<keyword evidence="1" id="KW-0282">Flagellum</keyword>
<accession>A0ABV9FF54</accession>
<dbReference type="InterPro" id="IPR005186">
    <property type="entry name" value="FlaG"/>
</dbReference>
<dbReference type="PANTHER" id="PTHR37166:SF1">
    <property type="entry name" value="PROTEIN FLAG"/>
    <property type="match status" value="1"/>
</dbReference>
<keyword evidence="1" id="KW-0969">Cilium</keyword>
<gene>
    <name evidence="1" type="ORF">ACFO3S_15530</name>
</gene>
<dbReference type="RefSeq" id="WP_378097889.1">
    <property type="nucleotide sequence ID" value="NZ_JBHSEP010000011.1"/>
</dbReference>
<evidence type="ECO:0000313" key="1">
    <source>
        <dbReference type="EMBL" id="MFC4599663.1"/>
    </source>
</evidence>
<protein>
    <submittedName>
        <fullName evidence="1">Flagellar protein FlaG</fullName>
    </submittedName>
</protein>
<keyword evidence="1" id="KW-0966">Cell projection</keyword>
<dbReference type="Gene3D" id="3.30.160.170">
    <property type="entry name" value="FlaG-like"/>
    <property type="match status" value="1"/>
</dbReference>
<reference evidence="2" key="1">
    <citation type="journal article" date="2019" name="Int. J. Syst. Evol. Microbiol.">
        <title>The Global Catalogue of Microorganisms (GCM) 10K type strain sequencing project: providing services to taxonomists for standard genome sequencing and annotation.</title>
        <authorList>
            <consortium name="The Broad Institute Genomics Platform"/>
            <consortium name="The Broad Institute Genome Sequencing Center for Infectious Disease"/>
            <person name="Wu L."/>
            <person name="Ma J."/>
        </authorList>
    </citation>
    <scope>NUCLEOTIDE SEQUENCE [LARGE SCALE GENOMIC DNA]</scope>
    <source>
        <strain evidence="2">CCUG 49571</strain>
    </source>
</reference>
<dbReference type="Pfam" id="PF03646">
    <property type="entry name" value="FlaG"/>
    <property type="match status" value="1"/>
</dbReference>
<dbReference type="SUPFAM" id="SSF160214">
    <property type="entry name" value="FlaG-like"/>
    <property type="match status" value="1"/>
</dbReference>
<dbReference type="EMBL" id="JBHSEP010000011">
    <property type="protein sequence ID" value="MFC4599663.1"/>
    <property type="molecule type" value="Genomic_DNA"/>
</dbReference>
<dbReference type="PANTHER" id="PTHR37166">
    <property type="entry name" value="PROTEIN FLAG"/>
    <property type="match status" value="1"/>
</dbReference>
<evidence type="ECO:0000313" key="2">
    <source>
        <dbReference type="Proteomes" id="UP001596028"/>
    </source>
</evidence>
<dbReference type="Proteomes" id="UP001596028">
    <property type="component" value="Unassembled WGS sequence"/>
</dbReference>